<name>A0ABD0MW06_CIRMR</name>
<evidence type="ECO:0000313" key="2">
    <source>
        <dbReference type="EMBL" id="KAL0152997.1"/>
    </source>
</evidence>
<evidence type="ECO:0000313" key="3">
    <source>
        <dbReference type="Proteomes" id="UP001529510"/>
    </source>
</evidence>
<evidence type="ECO:0000256" key="1">
    <source>
        <dbReference type="SAM" id="MobiDB-lite"/>
    </source>
</evidence>
<gene>
    <name evidence="2" type="ORF">M9458_051701</name>
</gene>
<organism evidence="2 3">
    <name type="scientific">Cirrhinus mrigala</name>
    <name type="common">Mrigala</name>
    <dbReference type="NCBI Taxonomy" id="683832"/>
    <lineage>
        <taxon>Eukaryota</taxon>
        <taxon>Metazoa</taxon>
        <taxon>Chordata</taxon>
        <taxon>Craniata</taxon>
        <taxon>Vertebrata</taxon>
        <taxon>Euteleostomi</taxon>
        <taxon>Actinopterygii</taxon>
        <taxon>Neopterygii</taxon>
        <taxon>Teleostei</taxon>
        <taxon>Ostariophysi</taxon>
        <taxon>Cypriniformes</taxon>
        <taxon>Cyprinidae</taxon>
        <taxon>Labeoninae</taxon>
        <taxon>Labeonini</taxon>
        <taxon>Cirrhinus</taxon>
    </lineage>
</organism>
<dbReference type="Proteomes" id="UP001529510">
    <property type="component" value="Unassembled WGS sequence"/>
</dbReference>
<feature type="region of interest" description="Disordered" evidence="1">
    <location>
        <begin position="151"/>
        <end position="198"/>
    </location>
</feature>
<accession>A0ABD0MW06</accession>
<dbReference type="EMBL" id="JAMKFB020000149">
    <property type="protein sequence ID" value="KAL0152997.1"/>
    <property type="molecule type" value="Genomic_DNA"/>
</dbReference>
<protein>
    <submittedName>
        <fullName evidence="2">Uncharacterized protein</fullName>
    </submittedName>
</protein>
<dbReference type="AlphaFoldDB" id="A0ABD0MW06"/>
<comment type="caution">
    <text evidence="2">The sequence shown here is derived from an EMBL/GenBank/DDBJ whole genome shotgun (WGS) entry which is preliminary data.</text>
</comment>
<sequence length="198" mass="20875">MYLSAAVYVPVSRCLNLPALTMFLSRPLNKSMHMDPLASRLSFLDYALLCLGLSFTVGVAEEQRDKAVTPAAHPARKMAATAEPVLKMVAKTKLRHVTAAMSEPSKVAAAFPESSQVSESSQVAAAFPESSQLSESSQGAAVFPVSSKATAVSLKSSKVTAVFPESSKVSPERPEPLHKMAATPEPVAKMAASQASAR</sequence>
<reference evidence="2 3" key="1">
    <citation type="submission" date="2024-05" db="EMBL/GenBank/DDBJ databases">
        <title>Genome sequencing and assembly of Indian major carp, Cirrhinus mrigala (Hamilton, 1822).</title>
        <authorList>
            <person name="Mohindra V."/>
            <person name="Chowdhury L.M."/>
            <person name="Lal K."/>
            <person name="Jena J.K."/>
        </authorList>
    </citation>
    <scope>NUCLEOTIDE SEQUENCE [LARGE SCALE GENOMIC DNA]</scope>
    <source>
        <strain evidence="2">CM1030</strain>
        <tissue evidence="2">Blood</tissue>
    </source>
</reference>
<keyword evidence="3" id="KW-1185">Reference proteome</keyword>
<proteinExistence type="predicted"/>